<feature type="domain" description="GST C-terminal" evidence="3">
    <location>
        <begin position="87"/>
        <end position="214"/>
    </location>
</feature>
<dbReference type="InterPro" id="IPR034330">
    <property type="entry name" value="GST_Zeta_C"/>
</dbReference>
<dbReference type="Gene3D" id="3.40.30.10">
    <property type="entry name" value="Glutaredoxin"/>
    <property type="match status" value="1"/>
</dbReference>
<dbReference type="PROSITE" id="PS50405">
    <property type="entry name" value="GST_CTER"/>
    <property type="match status" value="1"/>
</dbReference>
<dbReference type="RefSeq" id="WP_379756819.1">
    <property type="nucleotide sequence ID" value="NZ_JBHSMR010000013.1"/>
</dbReference>
<dbReference type="InterPro" id="IPR005955">
    <property type="entry name" value="GST_Zeta"/>
</dbReference>
<keyword evidence="5" id="KW-1185">Reference proteome</keyword>
<proteinExistence type="inferred from homology"/>
<dbReference type="NCBIfam" id="TIGR01262">
    <property type="entry name" value="maiA"/>
    <property type="match status" value="1"/>
</dbReference>
<dbReference type="InterPro" id="IPR040079">
    <property type="entry name" value="Glutathione_S-Trfase"/>
</dbReference>
<dbReference type="PANTHER" id="PTHR42673">
    <property type="entry name" value="MALEYLACETOACETATE ISOMERASE"/>
    <property type="match status" value="1"/>
</dbReference>
<dbReference type="EMBL" id="JBHSMR010000013">
    <property type="protein sequence ID" value="MFC5479399.1"/>
    <property type="molecule type" value="Genomic_DNA"/>
</dbReference>
<organism evidence="4 5">
    <name type="scientific">Massilia suwonensis</name>
    <dbReference type="NCBI Taxonomy" id="648895"/>
    <lineage>
        <taxon>Bacteria</taxon>
        <taxon>Pseudomonadati</taxon>
        <taxon>Pseudomonadota</taxon>
        <taxon>Betaproteobacteria</taxon>
        <taxon>Burkholderiales</taxon>
        <taxon>Oxalobacteraceae</taxon>
        <taxon>Telluria group</taxon>
        <taxon>Massilia</taxon>
    </lineage>
</organism>
<dbReference type="PANTHER" id="PTHR42673:SF4">
    <property type="entry name" value="MALEYLACETOACETATE ISOMERASE"/>
    <property type="match status" value="1"/>
</dbReference>
<evidence type="ECO:0000256" key="1">
    <source>
        <dbReference type="ARBA" id="ARBA00010007"/>
    </source>
</evidence>
<dbReference type="InterPro" id="IPR010987">
    <property type="entry name" value="Glutathione-S-Trfase_C-like"/>
</dbReference>
<dbReference type="InterPro" id="IPR034333">
    <property type="entry name" value="GST_Zeta_N"/>
</dbReference>
<dbReference type="EC" id="5.2.1.2" evidence="4"/>
<dbReference type="CDD" id="cd03191">
    <property type="entry name" value="GST_C_Zeta"/>
    <property type="match status" value="1"/>
</dbReference>
<gene>
    <name evidence="4" type="primary">maiA</name>
    <name evidence="4" type="ORF">ACFPQ5_14470</name>
</gene>
<evidence type="ECO:0000313" key="4">
    <source>
        <dbReference type="EMBL" id="MFC5479399.1"/>
    </source>
</evidence>
<evidence type="ECO:0000259" key="3">
    <source>
        <dbReference type="PROSITE" id="PS50405"/>
    </source>
</evidence>
<dbReference type="Proteomes" id="UP001596101">
    <property type="component" value="Unassembled WGS sequence"/>
</dbReference>
<reference evidence="5" key="1">
    <citation type="journal article" date="2019" name="Int. J. Syst. Evol. Microbiol.">
        <title>The Global Catalogue of Microorganisms (GCM) 10K type strain sequencing project: providing services to taxonomists for standard genome sequencing and annotation.</title>
        <authorList>
            <consortium name="The Broad Institute Genomics Platform"/>
            <consortium name="The Broad Institute Genome Sequencing Center for Infectious Disease"/>
            <person name="Wu L."/>
            <person name="Ma J."/>
        </authorList>
    </citation>
    <scope>NUCLEOTIDE SEQUENCE [LARGE SCALE GENOMIC DNA]</scope>
    <source>
        <strain evidence="5">CCUG 43111</strain>
    </source>
</reference>
<evidence type="ECO:0000313" key="5">
    <source>
        <dbReference type="Proteomes" id="UP001596101"/>
    </source>
</evidence>
<comment type="caution">
    <text evidence="4">The sequence shown here is derived from an EMBL/GenBank/DDBJ whole genome shotgun (WGS) entry which is preliminary data.</text>
</comment>
<dbReference type="Pfam" id="PF13417">
    <property type="entry name" value="GST_N_3"/>
    <property type="match status" value="1"/>
</dbReference>
<feature type="domain" description="GST N-terminal" evidence="2">
    <location>
        <begin position="1"/>
        <end position="82"/>
    </location>
</feature>
<comment type="similarity">
    <text evidence="1">Belongs to the GST superfamily. Zeta family.</text>
</comment>
<dbReference type="SUPFAM" id="SSF52833">
    <property type="entry name" value="Thioredoxin-like"/>
    <property type="match status" value="1"/>
</dbReference>
<accession>A0ABW0MMB0</accession>
<sequence>MKLYTYFRSSAAYRVRIALNLKGLGYDAIPVHLLKDGGQQRQEEYRSINPSGLVPTFQDERITLTQSMAIIEYLEERFPAVPLLPQDAPGRAKVRELAQIIACDIHPLNNLRVLKHLVHELKLSEAQKTEWVRHWIREGLSGLENHLARDPAAGPFCHGPSPTIADCFLVPQVFNAQRFEIDMSAYPNIARINAQCIELPAFVAAHPSKQPDAE</sequence>
<dbReference type="InterPro" id="IPR036282">
    <property type="entry name" value="Glutathione-S-Trfase_C_sf"/>
</dbReference>
<dbReference type="CDD" id="cd03042">
    <property type="entry name" value="GST_N_Zeta"/>
    <property type="match status" value="1"/>
</dbReference>
<dbReference type="Gene3D" id="1.20.1050.10">
    <property type="match status" value="1"/>
</dbReference>
<dbReference type="PROSITE" id="PS50404">
    <property type="entry name" value="GST_NTER"/>
    <property type="match status" value="1"/>
</dbReference>
<evidence type="ECO:0000259" key="2">
    <source>
        <dbReference type="PROSITE" id="PS50404"/>
    </source>
</evidence>
<protein>
    <submittedName>
        <fullName evidence="4">Maleylacetoacetate isomerase</fullName>
        <ecNumber evidence="4">5.2.1.2</ecNumber>
    </submittedName>
</protein>
<dbReference type="Pfam" id="PF13410">
    <property type="entry name" value="GST_C_2"/>
    <property type="match status" value="1"/>
</dbReference>
<dbReference type="SFLD" id="SFLDS00019">
    <property type="entry name" value="Glutathione_Transferase_(cytos"/>
    <property type="match status" value="1"/>
</dbReference>
<dbReference type="InterPro" id="IPR004045">
    <property type="entry name" value="Glutathione_S-Trfase_N"/>
</dbReference>
<dbReference type="GO" id="GO:0016034">
    <property type="term" value="F:maleylacetoacetate isomerase activity"/>
    <property type="evidence" value="ECO:0007669"/>
    <property type="project" value="UniProtKB-EC"/>
</dbReference>
<dbReference type="InterPro" id="IPR036249">
    <property type="entry name" value="Thioredoxin-like_sf"/>
</dbReference>
<keyword evidence="4" id="KW-0413">Isomerase</keyword>
<dbReference type="SUPFAM" id="SSF47616">
    <property type="entry name" value="GST C-terminal domain-like"/>
    <property type="match status" value="1"/>
</dbReference>
<name>A0ABW0MMB0_9BURK</name>
<dbReference type="SFLD" id="SFLDG00358">
    <property type="entry name" value="Main_(cytGST)"/>
    <property type="match status" value="1"/>
</dbReference>